<proteinExistence type="predicted"/>
<organism evidence="3 8">
    <name type="scientific">Plasmodium berghei</name>
    <dbReference type="NCBI Taxonomy" id="5821"/>
    <lineage>
        <taxon>Eukaryota</taxon>
        <taxon>Sar</taxon>
        <taxon>Alveolata</taxon>
        <taxon>Apicomplexa</taxon>
        <taxon>Aconoidasida</taxon>
        <taxon>Haemosporida</taxon>
        <taxon>Plasmodiidae</taxon>
        <taxon>Plasmodium</taxon>
        <taxon>Plasmodium (Vinckeia)</taxon>
    </lineage>
</organism>
<keyword evidence="2" id="KW-0812">Transmembrane</keyword>
<name>A0A113QU16_PLABE</name>
<dbReference type="OMA" id="CYSARRN"/>
<evidence type="ECO:0000256" key="2">
    <source>
        <dbReference type="SAM" id="Phobius"/>
    </source>
</evidence>
<evidence type="ECO:0000313" key="10">
    <source>
        <dbReference type="Proteomes" id="UP000219974"/>
    </source>
</evidence>
<keyword evidence="1" id="KW-0175">Coiled coil</keyword>
<evidence type="ECO:0000313" key="9">
    <source>
        <dbReference type="Proteomes" id="UP000219860"/>
    </source>
</evidence>
<evidence type="ECO:0000313" key="12">
    <source>
        <dbReference type="Proteomes" id="UP000516480"/>
    </source>
</evidence>
<dbReference type="EMBL" id="LT160023">
    <property type="protein sequence ID" value="CXH97115.1"/>
    <property type="molecule type" value="Genomic_DNA"/>
</dbReference>
<reference evidence="3 8" key="1">
    <citation type="submission" date="2016-02" db="EMBL/GenBank/DDBJ databases">
        <authorList>
            <consortium name="Pathogen Informatics"/>
        </authorList>
    </citation>
    <scope>NUCLEOTIDE SEQUENCE [LARGE SCALE GENOMIC DNA]</scope>
    <source>
        <strain evidence="3 8">K173</strain>
        <strain evidence="4 12">NK65 ny</strain>
        <strain evidence="7 11">NK65e</strain>
        <strain evidence="5 9">SP11 Antwerpcl1</strain>
        <strain evidence="6 10">SP11 RLL</strain>
    </source>
</reference>
<evidence type="ECO:0000313" key="8">
    <source>
        <dbReference type="Proteomes" id="UP000069549"/>
    </source>
</evidence>
<protein>
    <submittedName>
        <fullName evidence="3">Uncharacterized protein</fullName>
    </submittedName>
</protein>
<dbReference type="Proteomes" id="UP000516480">
    <property type="component" value="Chromosome 3"/>
</dbReference>
<dbReference type="Proteomes" id="UP000219860">
    <property type="component" value="Chromosome 3"/>
</dbReference>
<dbReference type="OrthoDB" id="372110at2759"/>
<dbReference type="Proteomes" id="UP000069549">
    <property type="component" value="Chromosome 3"/>
</dbReference>
<evidence type="ECO:0000313" key="4">
    <source>
        <dbReference type="EMBL" id="SCL91238.1"/>
    </source>
</evidence>
<evidence type="ECO:0000313" key="11">
    <source>
        <dbReference type="Proteomes" id="UP000220214"/>
    </source>
</evidence>
<accession>A0A113QU16</accession>
<dbReference type="EMBL" id="LT614629">
    <property type="protein sequence ID" value="SCN22365.1"/>
    <property type="molecule type" value="Genomic_DNA"/>
</dbReference>
<keyword evidence="2" id="KW-0472">Membrane</keyword>
<feature type="transmembrane region" description="Helical" evidence="2">
    <location>
        <begin position="70"/>
        <end position="90"/>
    </location>
</feature>
<keyword evidence="2" id="KW-1133">Transmembrane helix</keyword>
<dbReference type="Proteomes" id="UP000219974">
    <property type="component" value="Chromosome 3"/>
</dbReference>
<gene>
    <name evidence="3" type="ORF">PBK173_000049100</name>
    <name evidence="7" type="ORF">PBNK65E_000047500</name>
    <name evidence="4" type="ORF">PBNK65NY_000046800</name>
    <name evidence="5" type="ORF">PBSP11A_000046800</name>
    <name evidence="6" type="ORF">PBSP11RLL_000047100</name>
</gene>
<dbReference type="EMBL" id="LT608139">
    <property type="protein sequence ID" value="SCL91238.1"/>
    <property type="molecule type" value="Genomic_DNA"/>
</dbReference>
<evidence type="ECO:0000313" key="6">
    <source>
        <dbReference type="EMBL" id="SCM17249.1"/>
    </source>
</evidence>
<dbReference type="AlphaFoldDB" id="A0A113QU16"/>
<feature type="coiled-coil region" evidence="1">
    <location>
        <begin position="106"/>
        <end position="133"/>
    </location>
</feature>
<evidence type="ECO:0000313" key="3">
    <source>
        <dbReference type="EMBL" id="CXH97115.1"/>
    </source>
</evidence>
<sequence length="133" mass="16058">MIKYMLKIQNYNTLLFLKKKKKFHPINFITIKRHNHYSSVDKNEKQKKKINNPLNRQEYPSSILTFEKNITFSSVSFYLLLSAVIALHFYNNSRENMKFNIIDEIKEKEKKNLIELENKKRDSKNKTNTKKEN</sequence>
<dbReference type="VEuPathDB" id="PlasmoDB:PBANKA_0315700"/>
<dbReference type="EMBL" id="LT608251">
    <property type="protein sequence ID" value="SCM15453.1"/>
    <property type="molecule type" value="Genomic_DNA"/>
</dbReference>
<dbReference type="Proteomes" id="UP000220214">
    <property type="component" value="Chromosome 3"/>
</dbReference>
<evidence type="ECO:0000256" key="1">
    <source>
        <dbReference type="SAM" id="Coils"/>
    </source>
</evidence>
<dbReference type="EMBL" id="LT608267">
    <property type="protein sequence ID" value="SCM17249.1"/>
    <property type="molecule type" value="Genomic_DNA"/>
</dbReference>
<evidence type="ECO:0000313" key="7">
    <source>
        <dbReference type="EMBL" id="SCN22365.1"/>
    </source>
</evidence>
<evidence type="ECO:0000313" key="5">
    <source>
        <dbReference type="EMBL" id="SCM15453.1"/>
    </source>
</evidence>